<protein>
    <recommendedName>
        <fullName evidence="1">Piwi domain-containing protein</fullName>
    </recommendedName>
</protein>
<evidence type="ECO:0000259" key="1">
    <source>
        <dbReference type="PROSITE" id="PS50822"/>
    </source>
</evidence>
<dbReference type="Proteomes" id="UP000696280">
    <property type="component" value="Unassembled WGS sequence"/>
</dbReference>
<dbReference type="InterPro" id="IPR012337">
    <property type="entry name" value="RNaseH-like_sf"/>
</dbReference>
<gene>
    <name evidence="2" type="ORF">HYFRA_00002421</name>
</gene>
<evidence type="ECO:0000313" key="3">
    <source>
        <dbReference type="Proteomes" id="UP000696280"/>
    </source>
</evidence>
<keyword evidence="3" id="KW-1185">Reference proteome</keyword>
<dbReference type="Gene3D" id="3.30.420.10">
    <property type="entry name" value="Ribonuclease H-like superfamily/Ribonuclease H"/>
    <property type="match status" value="1"/>
</dbReference>
<evidence type="ECO:0000313" key="2">
    <source>
        <dbReference type="EMBL" id="CAG8960884.1"/>
    </source>
</evidence>
<dbReference type="InterPro" id="IPR036397">
    <property type="entry name" value="RNaseH_sf"/>
</dbReference>
<dbReference type="SUPFAM" id="SSF101690">
    <property type="entry name" value="PAZ domain"/>
    <property type="match status" value="1"/>
</dbReference>
<organism evidence="2 3">
    <name type="scientific">Hymenoscyphus fraxineus</name>
    <dbReference type="NCBI Taxonomy" id="746836"/>
    <lineage>
        <taxon>Eukaryota</taxon>
        <taxon>Fungi</taxon>
        <taxon>Dikarya</taxon>
        <taxon>Ascomycota</taxon>
        <taxon>Pezizomycotina</taxon>
        <taxon>Leotiomycetes</taxon>
        <taxon>Helotiales</taxon>
        <taxon>Helotiaceae</taxon>
        <taxon>Hymenoscyphus</taxon>
    </lineage>
</organism>
<dbReference type="InterPro" id="IPR036085">
    <property type="entry name" value="PAZ_dom_sf"/>
</dbReference>
<dbReference type="SUPFAM" id="SSF53098">
    <property type="entry name" value="Ribonuclease H-like"/>
    <property type="match status" value="1"/>
</dbReference>
<accession>A0A9N9L7H3</accession>
<feature type="domain" description="Piwi" evidence="1">
    <location>
        <begin position="268"/>
        <end position="620"/>
    </location>
</feature>
<proteinExistence type="predicted"/>
<comment type="caution">
    <text evidence="2">The sequence shown here is derived from an EMBL/GenBank/DDBJ whole genome shotgun (WGS) entry which is preliminary data.</text>
</comment>
<dbReference type="SMART" id="SM00950">
    <property type="entry name" value="Piwi"/>
    <property type="match status" value="1"/>
</dbReference>
<reference evidence="2" key="1">
    <citation type="submission" date="2021-07" db="EMBL/GenBank/DDBJ databases">
        <authorList>
            <person name="Durling M."/>
        </authorList>
    </citation>
    <scope>NUCLEOTIDE SEQUENCE</scope>
</reference>
<dbReference type="PROSITE" id="PS50822">
    <property type="entry name" value="PIWI"/>
    <property type="match status" value="1"/>
</dbReference>
<dbReference type="Pfam" id="PF02171">
    <property type="entry name" value="Piwi"/>
    <property type="match status" value="2"/>
</dbReference>
<dbReference type="AlphaFoldDB" id="A0A9N9L7H3"/>
<dbReference type="InterPro" id="IPR003165">
    <property type="entry name" value="Piwi"/>
</dbReference>
<dbReference type="OrthoDB" id="10252740at2759"/>
<sequence length="680" mass="76865">MSEITFRKKVVQDGQEKLVKTNVRYYLEHDSKHKSKFGDDEQCVNVGGAKKDNRAIWYPISTLKIVPWQKVRRVLPQADGEKMVEVAEILPGQNKRRIAKVLEILGLDYSQPSGHLRTYFEAFGIDFVPEMERLTRKSLSAPKLNYRKINTDKLRDEDEEARPDNGEWAITKKRFFSPSKIKTLHVICFHDNSSKIVENIKFAENGLAEVMKAAGMMEHNDHTLDVKLATPKTPILPQESESAIQYRKRCQERLSMAFNAIKSPAPEIILVVMQEKCVDFYAEIKRWGDCVIGTPTVCCLGEKICGKKFNWGMSANLCLKLNAKLKGVNHQLRPAHDAIKDKFYGATKVLRNTMLVGADVTHPKNGDDGCPSIAGIVATDDPTSGNYLASARLQRGTQEEISDLAAMIKERVIAWQGKAMAAMDPKKTPAGPKRTPKPALPSHIFFYRDGVSESQLGMVRKEELPQIKEGCGMALKELTSQKKISVKAWEPKVTMFVVVKRHHARFFNTWLPNPDTIQPLSTADQEEERDNLPAGTLIDTKVVAPFRKEFYLQSHTSEKGTARSACYILIEDESGLTMEDLQEATHHFCYTGARATKCPSTCIPARYADLLCDRLRHYLRPALTNSYRPSIRSNDKSGDLDPTDFANDKNIWAVEKSSGQERDKSKNPWHKNMDGIMFYI</sequence>
<dbReference type="GO" id="GO:0003676">
    <property type="term" value="F:nucleic acid binding"/>
    <property type="evidence" value="ECO:0007669"/>
    <property type="project" value="InterPro"/>
</dbReference>
<name>A0A9N9L7H3_9HELO</name>
<dbReference type="EMBL" id="CAJVRL010000103">
    <property type="protein sequence ID" value="CAG8960884.1"/>
    <property type="molecule type" value="Genomic_DNA"/>
</dbReference>
<dbReference type="PANTHER" id="PTHR22891">
    <property type="entry name" value="EUKARYOTIC TRANSLATION INITIATION FACTOR 2C"/>
    <property type="match status" value="1"/>
</dbReference>
<dbReference type="Gene3D" id="3.40.50.2300">
    <property type="match status" value="1"/>
</dbReference>